<reference evidence="1" key="1">
    <citation type="submission" date="2016-11" db="EMBL/GenBank/DDBJ databases">
        <authorList>
            <person name="Jaros S."/>
            <person name="Januszkiewicz K."/>
            <person name="Wedrychowicz H."/>
        </authorList>
    </citation>
    <scope>NUCLEOTIDE SEQUENCE</scope>
    <source>
        <strain evidence="1">ACA-DC 565</strain>
    </source>
</reference>
<evidence type="ECO:0000313" key="1">
    <source>
        <dbReference type="EMBL" id="SFZ86890.1"/>
    </source>
</evidence>
<gene>
    <name evidence="1" type="ORF">LREN565_0003</name>
</gene>
<proteinExistence type="predicted"/>
<accession>A0A1K2I3C4</accession>
<protein>
    <submittedName>
        <fullName evidence="1">Uncharacterized protein</fullName>
    </submittedName>
</protein>
<sequence length="46" mass="5526">MYSDYYLLYRFMSGSTILLADLSRFRRFHFNSAKDTKKAKLAENKK</sequence>
<dbReference type="AlphaFoldDB" id="A0A1K2I3C4"/>
<name>A0A1K2I3C4_9LACO</name>
<organism evidence="1">
    <name type="scientific">Loigolactobacillus rennini</name>
    <dbReference type="NCBI Taxonomy" id="238013"/>
    <lineage>
        <taxon>Bacteria</taxon>
        <taxon>Bacillati</taxon>
        <taxon>Bacillota</taxon>
        <taxon>Bacilli</taxon>
        <taxon>Lactobacillales</taxon>
        <taxon>Lactobacillaceae</taxon>
        <taxon>Loigolactobacillus</taxon>
    </lineage>
</organism>
<dbReference type="EMBL" id="LT634362">
    <property type="protein sequence ID" value="SFZ86890.1"/>
    <property type="molecule type" value="Genomic_DNA"/>
</dbReference>